<dbReference type="RefSeq" id="WP_010864451.1">
    <property type="nucleotide sequence ID" value="NZ_CP050969.1"/>
</dbReference>
<dbReference type="PANTHER" id="PTHR30178">
    <property type="entry name" value="INNER MEMBRANE PROTEIN YAAH"/>
    <property type="match status" value="1"/>
</dbReference>
<evidence type="ECO:0000256" key="3">
    <source>
        <dbReference type="ARBA" id="ARBA00022692"/>
    </source>
</evidence>
<protein>
    <submittedName>
        <fullName evidence="7">Acetate uptake transporter</fullName>
    </submittedName>
</protein>
<keyword evidence="5 6" id="KW-0472">Membrane</keyword>
<dbReference type="Proteomes" id="UP000664658">
    <property type="component" value="Unassembled WGS sequence"/>
</dbReference>
<evidence type="ECO:0000256" key="5">
    <source>
        <dbReference type="ARBA" id="ARBA00023136"/>
    </source>
</evidence>
<evidence type="ECO:0000313" key="7">
    <source>
        <dbReference type="EMBL" id="MBO1109488.1"/>
    </source>
</evidence>
<dbReference type="InterPro" id="IPR047622">
    <property type="entry name" value="GPR1_FUN34_YAAH"/>
</dbReference>
<sequence length="199" mass="21579">MSNCNLANPAPLGLMGFGMTTVLLNIHNAGFFPVSAMIMTMGIFYGGLAQVIVGIMCFKKGDTFGTTAFTSYGLFWLTLVFLWLLPAMGLTAPTEHAFMGLYLGMWGIFTLFMFFGSLKYCRAKQFVFASLTVLFFLLAARDLTGSELIGTIAGFEGIICGFSAIYFAMAQVLNETYGRTVLPVGELKKAQPAAQLQTA</sequence>
<proteinExistence type="inferred from homology"/>
<comment type="caution">
    <text evidence="7">The sequence shown here is derived from an EMBL/GenBank/DDBJ whole genome shotgun (WGS) entry which is preliminary data.</text>
</comment>
<dbReference type="InterPro" id="IPR000791">
    <property type="entry name" value="Gpr1/Fun34/SatP-like"/>
</dbReference>
<dbReference type="AlphaFoldDB" id="A0A379CQI9"/>
<feature type="transmembrane region" description="Helical" evidence="6">
    <location>
        <begin position="126"/>
        <end position="143"/>
    </location>
</feature>
<dbReference type="Pfam" id="PF01184">
    <property type="entry name" value="Gpr1_Fun34_YaaH"/>
    <property type="match status" value="1"/>
</dbReference>
<comment type="similarity">
    <text evidence="2">Belongs to the acetate uptake transporter (AceTr) (TC 2.A.96) family.</text>
</comment>
<keyword evidence="4 6" id="KW-1133">Transmembrane helix</keyword>
<feature type="transmembrane region" description="Helical" evidence="6">
    <location>
        <begin position="69"/>
        <end position="90"/>
    </location>
</feature>
<accession>A0A379CQI9</accession>
<feature type="transmembrane region" description="Helical" evidence="6">
    <location>
        <begin position="96"/>
        <end position="114"/>
    </location>
</feature>
<evidence type="ECO:0000313" key="8">
    <source>
        <dbReference type="Proteomes" id="UP000664658"/>
    </source>
</evidence>
<feature type="transmembrane region" description="Helical" evidence="6">
    <location>
        <begin position="149"/>
        <end position="169"/>
    </location>
</feature>
<dbReference type="EMBL" id="JAFNAA010000019">
    <property type="protein sequence ID" value="MBO1109488.1"/>
    <property type="molecule type" value="Genomic_DNA"/>
</dbReference>
<feature type="transmembrane region" description="Helical" evidence="6">
    <location>
        <begin position="12"/>
        <end position="30"/>
    </location>
</feature>
<dbReference type="NCBIfam" id="NF038013">
    <property type="entry name" value="AceTr_1"/>
    <property type="match status" value="1"/>
</dbReference>
<evidence type="ECO:0000256" key="1">
    <source>
        <dbReference type="ARBA" id="ARBA00004141"/>
    </source>
</evidence>
<evidence type="ECO:0000256" key="6">
    <source>
        <dbReference type="SAM" id="Phobius"/>
    </source>
</evidence>
<reference evidence="7" key="1">
    <citation type="submission" date="2021-03" db="EMBL/GenBank/DDBJ databases">
        <title>Plesiomonas shigelloides zfcc0051, isolated from zebrafish feces.</title>
        <authorList>
            <person name="Vanderhoek Z."/>
            <person name="Gaulke C."/>
        </authorList>
    </citation>
    <scope>NUCLEOTIDE SEQUENCE</scope>
    <source>
        <strain evidence="7">Zfcc0051</strain>
    </source>
</reference>
<organism evidence="7 8">
    <name type="scientific">Plesiomonas shigelloides</name>
    <name type="common">Aeromonas shigelloides</name>
    <dbReference type="NCBI Taxonomy" id="703"/>
    <lineage>
        <taxon>Bacteria</taxon>
        <taxon>Pseudomonadati</taxon>
        <taxon>Pseudomonadota</taxon>
        <taxon>Gammaproteobacteria</taxon>
        <taxon>Enterobacterales</taxon>
        <taxon>Enterobacteriaceae</taxon>
        <taxon>Plesiomonas</taxon>
    </lineage>
</organism>
<dbReference type="PANTHER" id="PTHR30178:SF3">
    <property type="entry name" value="SUCCINATE-ACETATE_PROTON SYMPORTER SATP"/>
    <property type="match status" value="1"/>
</dbReference>
<gene>
    <name evidence="7" type="ORF">J2R62_14955</name>
</gene>
<dbReference type="InterPro" id="IPR047623">
    <property type="entry name" value="SatP"/>
</dbReference>
<dbReference type="GO" id="GO:0071422">
    <property type="term" value="P:succinate transmembrane transport"/>
    <property type="evidence" value="ECO:0007669"/>
    <property type="project" value="TreeGrafter"/>
</dbReference>
<evidence type="ECO:0000256" key="2">
    <source>
        <dbReference type="ARBA" id="ARBA00005587"/>
    </source>
</evidence>
<name>A0A379CQI9_PLESH</name>
<evidence type="ECO:0000256" key="4">
    <source>
        <dbReference type="ARBA" id="ARBA00022989"/>
    </source>
</evidence>
<comment type="subcellular location">
    <subcellularLocation>
        <location evidence="1">Membrane</location>
        <topology evidence="1">Multi-pass membrane protein</topology>
    </subcellularLocation>
</comment>
<feature type="transmembrane region" description="Helical" evidence="6">
    <location>
        <begin position="36"/>
        <end position="57"/>
    </location>
</feature>
<dbReference type="GO" id="GO:0005886">
    <property type="term" value="C:plasma membrane"/>
    <property type="evidence" value="ECO:0007669"/>
    <property type="project" value="TreeGrafter"/>
</dbReference>
<keyword evidence="3 6" id="KW-0812">Transmembrane</keyword>
<dbReference type="GO" id="GO:0015360">
    <property type="term" value="F:acetate:proton symporter activity"/>
    <property type="evidence" value="ECO:0007669"/>
    <property type="project" value="TreeGrafter"/>
</dbReference>
<dbReference type="PROSITE" id="PS01114">
    <property type="entry name" value="GPR1_FUN34_YAAH"/>
    <property type="match status" value="1"/>
</dbReference>